<sequence length="222" mass="25156">MAHLRELFISFLLCGAVESSLRCEENVQGKPYHSVTFTCLLDGGHPQDVIAVTWKKGDEIIAQAIPGKEKWKREVVGDPRAELIEEKLQKGEVSMHLKDVHYTDHGSYHCTVATRSRKWEGVVKLSVEEPEIPKVVFNPETGIFTCKSIGWYREPEVQWTNEKGENLTGLSETAPAEQKGEVYRVQSVLRISDLHQHYICTVKEGKMEKAIRNIITPGKTEL</sequence>
<name>A0ABS2Y690_POLSP</name>
<gene>
    <name evidence="6" type="primary">Btn1a1_1</name>
    <name evidence="6" type="ORF">GTO93_0011502</name>
</gene>
<reference evidence="6" key="1">
    <citation type="journal article" date="2021" name="Cell">
        <title>Tracing the genetic footprints of vertebrate landing in non-teleost ray-finned fishes.</title>
        <authorList>
            <person name="Bi X."/>
            <person name="Wang K."/>
            <person name="Yang L."/>
            <person name="Pan H."/>
            <person name="Jiang H."/>
            <person name="Wei Q."/>
            <person name="Fang M."/>
            <person name="Yu H."/>
            <person name="Zhu C."/>
            <person name="Cai Y."/>
            <person name="He Y."/>
            <person name="Gan X."/>
            <person name="Zeng H."/>
            <person name="Yu D."/>
            <person name="Zhu Y."/>
            <person name="Jiang H."/>
            <person name="Qiu Q."/>
            <person name="Yang H."/>
            <person name="Zhang Y.E."/>
            <person name="Wang W."/>
            <person name="Zhu M."/>
            <person name="He S."/>
            <person name="Zhang G."/>
        </authorList>
    </citation>
    <scope>NUCLEOTIDE SEQUENCE</scope>
    <source>
        <strain evidence="6">Pddl_001</strain>
    </source>
</reference>
<comment type="caution">
    <text evidence="6">The sequence shown here is derived from an EMBL/GenBank/DDBJ whole genome shotgun (WGS) entry which is preliminary data.</text>
</comment>
<feature type="chain" id="PRO_5046424639" evidence="4">
    <location>
        <begin position="20"/>
        <end position="222"/>
    </location>
</feature>
<dbReference type="InterPro" id="IPR050504">
    <property type="entry name" value="IgSF_BTN/MOG"/>
</dbReference>
<evidence type="ECO:0000313" key="7">
    <source>
        <dbReference type="Proteomes" id="UP001166093"/>
    </source>
</evidence>
<dbReference type="EMBL" id="JAAWVQ010113737">
    <property type="protein sequence ID" value="MBN3282025.1"/>
    <property type="molecule type" value="Genomic_DNA"/>
</dbReference>
<keyword evidence="4" id="KW-0732">Signal</keyword>
<protein>
    <submittedName>
        <fullName evidence="6">BT1A1 protein</fullName>
    </submittedName>
</protein>
<evidence type="ECO:0000256" key="2">
    <source>
        <dbReference type="ARBA" id="ARBA00023136"/>
    </source>
</evidence>
<proteinExistence type="predicted"/>
<keyword evidence="2" id="KW-0472">Membrane</keyword>
<feature type="non-terminal residue" evidence="6">
    <location>
        <position position="222"/>
    </location>
</feature>
<dbReference type="InterPro" id="IPR013783">
    <property type="entry name" value="Ig-like_fold"/>
</dbReference>
<dbReference type="Pfam" id="PF07686">
    <property type="entry name" value="V-set"/>
    <property type="match status" value="1"/>
</dbReference>
<evidence type="ECO:0000313" key="6">
    <source>
        <dbReference type="EMBL" id="MBN3282025.1"/>
    </source>
</evidence>
<dbReference type="Pfam" id="PF22705">
    <property type="entry name" value="C2-set_3"/>
    <property type="match status" value="1"/>
</dbReference>
<dbReference type="PANTHER" id="PTHR24100:SF147">
    <property type="entry name" value="BUTYROPHILIN-LIKE 12"/>
    <property type="match status" value="1"/>
</dbReference>
<accession>A0ABS2Y690</accession>
<feature type="domain" description="Ig-like" evidence="5">
    <location>
        <begin position="130"/>
        <end position="216"/>
    </location>
</feature>
<evidence type="ECO:0000256" key="4">
    <source>
        <dbReference type="SAM" id="SignalP"/>
    </source>
</evidence>
<dbReference type="Gene3D" id="2.60.40.10">
    <property type="entry name" value="Immunoglobulins"/>
    <property type="match status" value="2"/>
</dbReference>
<dbReference type="InterPro" id="IPR036179">
    <property type="entry name" value="Ig-like_dom_sf"/>
</dbReference>
<feature type="domain" description="Ig-like" evidence="5">
    <location>
        <begin position="28"/>
        <end position="126"/>
    </location>
</feature>
<evidence type="ECO:0000256" key="3">
    <source>
        <dbReference type="ARBA" id="ARBA00023319"/>
    </source>
</evidence>
<dbReference type="InterPro" id="IPR013106">
    <property type="entry name" value="Ig_V-set"/>
</dbReference>
<keyword evidence="3" id="KW-0393">Immunoglobulin domain</keyword>
<dbReference type="InterPro" id="IPR053896">
    <property type="entry name" value="BTN3A2-like_Ig-C"/>
</dbReference>
<organism evidence="6 7">
    <name type="scientific">Polyodon spathula</name>
    <name type="common">North American paddlefish</name>
    <name type="synonym">Squalus spathula</name>
    <dbReference type="NCBI Taxonomy" id="7913"/>
    <lineage>
        <taxon>Eukaryota</taxon>
        <taxon>Metazoa</taxon>
        <taxon>Chordata</taxon>
        <taxon>Craniata</taxon>
        <taxon>Vertebrata</taxon>
        <taxon>Euteleostomi</taxon>
        <taxon>Actinopterygii</taxon>
        <taxon>Chondrostei</taxon>
        <taxon>Acipenseriformes</taxon>
        <taxon>Polyodontidae</taxon>
        <taxon>Polyodon</taxon>
    </lineage>
</organism>
<feature type="signal peptide" evidence="4">
    <location>
        <begin position="1"/>
        <end position="19"/>
    </location>
</feature>
<dbReference type="Proteomes" id="UP001166093">
    <property type="component" value="Unassembled WGS sequence"/>
</dbReference>
<dbReference type="PANTHER" id="PTHR24100">
    <property type="entry name" value="BUTYROPHILIN"/>
    <property type="match status" value="1"/>
</dbReference>
<dbReference type="SMART" id="SM00409">
    <property type="entry name" value="IG"/>
    <property type="match status" value="1"/>
</dbReference>
<dbReference type="InterPro" id="IPR007110">
    <property type="entry name" value="Ig-like_dom"/>
</dbReference>
<evidence type="ECO:0000256" key="1">
    <source>
        <dbReference type="ARBA" id="ARBA00004370"/>
    </source>
</evidence>
<dbReference type="SUPFAM" id="SSF48726">
    <property type="entry name" value="Immunoglobulin"/>
    <property type="match status" value="2"/>
</dbReference>
<feature type="non-terminal residue" evidence="6">
    <location>
        <position position="1"/>
    </location>
</feature>
<keyword evidence="7" id="KW-1185">Reference proteome</keyword>
<dbReference type="InterPro" id="IPR003599">
    <property type="entry name" value="Ig_sub"/>
</dbReference>
<comment type="subcellular location">
    <subcellularLocation>
        <location evidence="1">Membrane</location>
    </subcellularLocation>
</comment>
<dbReference type="PROSITE" id="PS50835">
    <property type="entry name" value="IG_LIKE"/>
    <property type="match status" value="2"/>
</dbReference>
<evidence type="ECO:0000259" key="5">
    <source>
        <dbReference type="PROSITE" id="PS50835"/>
    </source>
</evidence>